<gene>
    <name evidence="1" type="ORF">DSO57_1011625</name>
</gene>
<name>A0ACC2URQ8_9FUNG</name>
<organism evidence="1 2">
    <name type="scientific">Entomophthora muscae</name>
    <dbReference type="NCBI Taxonomy" id="34485"/>
    <lineage>
        <taxon>Eukaryota</taxon>
        <taxon>Fungi</taxon>
        <taxon>Fungi incertae sedis</taxon>
        <taxon>Zoopagomycota</taxon>
        <taxon>Entomophthoromycotina</taxon>
        <taxon>Entomophthoromycetes</taxon>
        <taxon>Entomophthorales</taxon>
        <taxon>Entomophthoraceae</taxon>
        <taxon>Entomophthora</taxon>
    </lineage>
</organism>
<reference evidence="1" key="1">
    <citation type="submission" date="2022-04" db="EMBL/GenBank/DDBJ databases">
        <title>Genome of the entomopathogenic fungus Entomophthora muscae.</title>
        <authorList>
            <person name="Elya C."/>
            <person name="Lovett B.R."/>
            <person name="Lee E."/>
            <person name="Macias A.M."/>
            <person name="Hajek A.E."/>
            <person name="De Bivort B.L."/>
            <person name="Kasson M.T."/>
            <person name="De Fine Licht H.H."/>
            <person name="Stajich J.E."/>
        </authorList>
    </citation>
    <scope>NUCLEOTIDE SEQUENCE</scope>
    <source>
        <strain evidence="1">Berkeley</strain>
    </source>
</reference>
<evidence type="ECO:0000313" key="2">
    <source>
        <dbReference type="Proteomes" id="UP001165960"/>
    </source>
</evidence>
<protein>
    <submittedName>
        <fullName evidence="1">Uncharacterized protein</fullName>
    </submittedName>
</protein>
<comment type="caution">
    <text evidence="1">The sequence shown here is derived from an EMBL/GenBank/DDBJ whole genome shotgun (WGS) entry which is preliminary data.</text>
</comment>
<accession>A0ACC2URQ8</accession>
<sequence length="207" mass="23825">MKIYFLAPSILLSLCVAFGSQDAERRQLRLGENPAGFKYFLPEGAKWSGEGSFETEHYFPRGRSDEECATVNGTNYCIQELNRYLQVQSSGVEFPSHCWFADCNIQVSFPALEQPLVRMYDLTETPILDFRFLPFDYEKQCAGKNATMLAPGRVYRDLELYYIFLAVELQIRISIYRQTSYVKVIKVPTMSVARNKACDAFISHKFD</sequence>
<proteinExistence type="predicted"/>
<dbReference type="Proteomes" id="UP001165960">
    <property type="component" value="Unassembled WGS sequence"/>
</dbReference>
<keyword evidence="2" id="KW-1185">Reference proteome</keyword>
<evidence type="ECO:0000313" key="1">
    <source>
        <dbReference type="EMBL" id="KAJ9089570.1"/>
    </source>
</evidence>
<dbReference type="EMBL" id="QTSX02000040">
    <property type="protein sequence ID" value="KAJ9089570.1"/>
    <property type="molecule type" value="Genomic_DNA"/>
</dbReference>